<comment type="caution">
    <text evidence="1">The sequence shown here is derived from an EMBL/GenBank/DDBJ whole genome shotgun (WGS) entry which is preliminary data.</text>
</comment>
<reference evidence="1 2" key="1">
    <citation type="submission" date="2014-03" db="EMBL/GenBank/DDBJ databases">
        <title>Genome sequence of the diesel-degrader and plant-growth promoter Acinetobacter oleivorans PF-1 isolated from the roots of poplar tree.</title>
        <authorList>
            <person name="Gkorezis P."/>
            <person name="van Hamme J."/>
            <person name="Rineau F."/>
            <person name="Vangronsveld J."/>
            <person name="Francetti A."/>
        </authorList>
    </citation>
    <scope>NUCLEOTIDE SEQUENCE [LARGE SCALE GENOMIC DNA]</scope>
    <source>
        <strain evidence="1 2">PF1</strain>
    </source>
</reference>
<name>A0A0B2U9V3_9GAMM</name>
<dbReference type="Proteomes" id="UP000031012">
    <property type="component" value="Unassembled WGS sequence"/>
</dbReference>
<organism evidence="1 2">
    <name type="scientific">Acinetobacter oleivorans</name>
    <dbReference type="NCBI Taxonomy" id="1148157"/>
    <lineage>
        <taxon>Bacteria</taxon>
        <taxon>Pseudomonadati</taxon>
        <taxon>Pseudomonadota</taxon>
        <taxon>Gammaproteobacteria</taxon>
        <taxon>Moraxellales</taxon>
        <taxon>Moraxellaceae</taxon>
        <taxon>Acinetobacter</taxon>
    </lineage>
</organism>
<dbReference type="EMBL" id="JHQK01000017">
    <property type="protein sequence ID" value="KHN66009.1"/>
    <property type="molecule type" value="Genomic_DNA"/>
</dbReference>
<sequence>MLIKHKKKIKYKVIKKTGSFDPVFLLIFLSLSTLKLTKIYKKPLVFFLKHSMLKHAKIKSSLFRLK</sequence>
<gene>
    <name evidence="1" type="ORF">DH17_04995</name>
</gene>
<accession>A0A0B2U9V3</accession>
<evidence type="ECO:0000313" key="2">
    <source>
        <dbReference type="Proteomes" id="UP000031012"/>
    </source>
</evidence>
<dbReference type="AlphaFoldDB" id="A0A0B2U9V3"/>
<evidence type="ECO:0000313" key="1">
    <source>
        <dbReference type="EMBL" id="KHN66009.1"/>
    </source>
</evidence>
<protein>
    <submittedName>
        <fullName evidence="1">Uncharacterized protein</fullName>
    </submittedName>
</protein>
<proteinExistence type="predicted"/>